<dbReference type="HOGENOM" id="CLU_630305_0_0_1"/>
<feature type="transmembrane region" description="Helical" evidence="1">
    <location>
        <begin position="285"/>
        <end position="307"/>
    </location>
</feature>
<dbReference type="InParanoid" id="D8Q6F6"/>
<dbReference type="OrthoDB" id="3265004at2759"/>
<reference evidence="2 3" key="1">
    <citation type="journal article" date="2010" name="Nat. Biotechnol.">
        <title>Genome sequence of the model mushroom Schizophyllum commune.</title>
        <authorList>
            <person name="Ohm R.A."/>
            <person name="de Jong J.F."/>
            <person name="Lugones L.G."/>
            <person name="Aerts A."/>
            <person name="Kothe E."/>
            <person name="Stajich J.E."/>
            <person name="de Vries R.P."/>
            <person name="Record E."/>
            <person name="Levasseur A."/>
            <person name="Baker S.E."/>
            <person name="Bartholomew K.A."/>
            <person name="Coutinho P.M."/>
            <person name="Erdmann S."/>
            <person name="Fowler T.J."/>
            <person name="Gathman A.C."/>
            <person name="Lombard V."/>
            <person name="Henrissat B."/>
            <person name="Knabe N."/>
            <person name="Kuees U."/>
            <person name="Lilly W.W."/>
            <person name="Lindquist E."/>
            <person name="Lucas S."/>
            <person name="Magnuson J.K."/>
            <person name="Piumi F."/>
            <person name="Raudaskoski M."/>
            <person name="Salamov A."/>
            <person name="Schmutz J."/>
            <person name="Schwarze F.W.M.R."/>
            <person name="vanKuyk P.A."/>
            <person name="Horton J.S."/>
            <person name="Grigoriev I.V."/>
            <person name="Woesten H.A.B."/>
        </authorList>
    </citation>
    <scope>NUCLEOTIDE SEQUENCE [LARGE SCALE GENOMIC DNA]</scope>
    <source>
        <strain evidence="3">H4-8 / FGSC 9210</strain>
    </source>
</reference>
<dbReference type="EMBL" id="GL377307">
    <property type="protein sequence ID" value="EFI96229.1"/>
    <property type="molecule type" value="Genomic_DNA"/>
</dbReference>
<dbReference type="VEuPathDB" id="FungiDB:SCHCODRAFT_02580081"/>
<keyword evidence="1" id="KW-0812">Transmembrane</keyword>
<keyword evidence="1" id="KW-1133">Transmembrane helix</keyword>
<sequence length="435" mass="48215">MFDCIRTPQGYVCILRVVVLPVNDLCARATYFSRLPEMVGMHRLKTDFAGRKVRDGFGLNFVCGHLRAFRTMDVPTLQLFHPLSKGAVRTNQYMSLQVMANLFFDGIQITLSTATLVALARNPGKKRLLRMAVIAVMFALLVDSAITILVFVVKLHVTLSTNHHHLTVEGLTGLKIVGDLMRKTVLFICDIIVVWRAWIMYPESCKVRILLVVCTLGCLGGLAVHSVFIDGPDRIYRPSVAALVPVCTLLTNIVATALVSRRLWTYRRNISRVLRAGKGASKIDMVLTLLVESSAVYCIAWVCMAHLNSYIAWLLRCTQGPLAFVVFMNGKDKNAVTVYSIIGTSYPYLAGIYITFVILALERLKNSEVSIDLSALVSHDLRCTSPRSVDSESPGAHEQTGLLAAPSIRSRPDVDCSCDVEYGCESPWGEEHVVY</sequence>
<feature type="transmembrane region" description="Helical" evidence="1">
    <location>
        <begin position="240"/>
        <end position="264"/>
    </location>
</feature>
<feature type="transmembrane region" description="Helical" evidence="1">
    <location>
        <begin position="98"/>
        <end position="120"/>
    </location>
</feature>
<feature type="non-terminal residue" evidence="2">
    <location>
        <position position="435"/>
    </location>
</feature>
<evidence type="ECO:0000256" key="1">
    <source>
        <dbReference type="SAM" id="Phobius"/>
    </source>
</evidence>
<feature type="transmembrane region" description="Helical" evidence="1">
    <location>
        <begin position="132"/>
        <end position="153"/>
    </location>
</feature>
<proteinExistence type="predicted"/>
<feature type="transmembrane region" description="Helical" evidence="1">
    <location>
        <begin position="210"/>
        <end position="228"/>
    </location>
</feature>
<dbReference type="KEGG" id="scm:SCHCO_02580081"/>
<evidence type="ECO:0000313" key="3">
    <source>
        <dbReference type="Proteomes" id="UP000007431"/>
    </source>
</evidence>
<protein>
    <submittedName>
        <fullName evidence="2">Uncharacterized protein</fullName>
    </submittedName>
</protein>
<keyword evidence="3" id="KW-1185">Reference proteome</keyword>
<accession>D8Q6F6</accession>
<dbReference type="GeneID" id="9589233"/>
<organism evidence="3">
    <name type="scientific">Schizophyllum commune (strain H4-8 / FGSC 9210)</name>
    <name type="common">Split gill fungus</name>
    <dbReference type="NCBI Taxonomy" id="578458"/>
    <lineage>
        <taxon>Eukaryota</taxon>
        <taxon>Fungi</taxon>
        <taxon>Dikarya</taxon>
        <taxon>Basidiomycota</taxon>
        <taxon>Agaricomycotina</taxon>
        <taxon>Agaricomycetes</taxon>
        <taxon>Agaricomycetidae</taxon>
        <taxon>Agaricales</taxon>
        <taxon>Schizophyllaceae</taxon>
        <taxon>Schizophyllum</taxon>
    </lineage>
</organism>
<dbReference type="RefSeq" id="XP_003031132.1">
    <property type="nucleotide sequence ID" value="XM_003031086.1"/>
</dbReference>
<gene>
    <name evidence="2" type="ORF">SCHCODRAFT_110146</name>
</gene>
<keyword evidence="1" id="KW-0472">Membrane</keyword>
<dbReference type="Proteomes" id="UP000007431">
    <property type="component" value="Unassembled WGS sequence"/>
</dbReference>
<dbReference type="AlphaFoldDB" id="D8Q6F6"/>
<name>D8Q6F6_SCHCM</name>
<evidence type="ECO:0000313" key="2">
    <source>
        <dbReference type="EMBL" id="EFI96229.1"/>
    </source>
</evidence>
<feature type="transmembrane region" description="Helical" evidence="1">
    <location>
        <begin position="338"/>
        <end position="361"/>
    </location>
</feature>